<proteinExistence type="predicted"/>
<gene>
    <name evidence="1" type="ORF">LOK49_LG01G02053</name>
</gene>
<dbReference type="EMBL" id="CM045758">
    <property type="protein sequence ID" value="KAI8030256.1"/>
    <property type="molecule type" value="Genomic_DNA"/>
</dbReference>
<comment type="caution">
    <text evidence="1">The sequence shown here is derived from an EMBL/GenBank/DDBJ whole genome shotgun (WGS) entry which is preliminary data.</text>
</comment>
<organism evidence="1 2">
    <name type="scientific">Camellia lanceoleosa</name>
    <dbReference type="NCBI Taxonomy" id="1840588"/>
    <lineage>
        <taxon>Eukaryota</taxon>
        <taxon>Viridiplantae</taxon>
        <taxon>Streptophyta</taxon>
        <taxon>Embryophyta</taxon>
        <taxon>Tracheophyta</taxon>
        <taxon>Spermatophyta</taxon>
        <taxon>Magnoliopsida</taxon>
        <taxon>eudicotyledons</taxon>
        <taxon>Gunneridae</taxon>
        <taxon>Pentapetalae</taxon>
        <taxon>asterids</taxon>
        <taxon>Ericales</taxon>
        <taxon>Theaceae</taxon>
        <taxon>Camellia</taxon>
    </lineage>
</organism>
<protein>
    <submittedName>
        <fullName evidence="1">Uncharacterized protein</fullName>
    </submittedName>
</protein>
<keyword evidence="2" id="KW-1185">Reference proteome</keyword>
<evidence type="ECO:0000313" key="2">
    <source>
        <dbReference type="Proteomes" id="UP001060215"/>
    </source>
</evidence>
<name>A0ACC0IYG3_9ERIC</name>
<accession>A0ACC0IYG3</accession>
<evidence type="ECO:0000313" key="1">
    <source>
        <dbReference type="EMBL" id="KAI8030256.1"/>
    </source>
</evidence>
<reference evidence="1 2" key="1">
    <citation type="journal article" date="2022" name="Plant J.">
        <title>Chromosome-level genome of Camellia lanceoleosa provides a valuable resource for understanding genome evolution and self-incompatibility.</title>
        <authorList>
            <person name="Gong W."/>
            <person name="Xiao S."/>
            <person name="Wang L."/>
            <person name="Liao Z."/>
            <person name="Chang Y."/>
            <person name="Mo W."/>
            <person name="Hu G."/>
            <person name="Li W."/>
            <person name="Zhao G."/>
            <person name="Zhu H."/>
            <person name="Hu X."/>
            <person name="Ji K."/>
            <person name="Xiang X."/>
            <person name="Song Q."/>
            <person name="Yuan D."/>
            <person name="Jin S."/>
            <person name="Zhang L."/>
        </authorList>
    </citation>
    <scope>NUCLEOTIDE SEQUENCE [LARGE SCALE GENOMIC DNA]</scope>
    <source>
        <strain evidence="1">SQ_2022a</strain>
    </source>
</reference>
<dbReference type="Proteomes" id="UP001060215">
    <property type="component" value="Chromosome 1"/>
</dbReference>
<sequence length="294" mass="32476">MSNMAIAERRSEHEDRADLEGRDKDLNVSLVEETDSNLGRSSSGGATVGVMMKAAHVEKHDDRRGNRKVDGEESTSGFMRSLSGPIRDTPGLNLEVVLNKAHVQTCGMGPVCGVDVQPNCSDTNQVISNLLYQAQNVEMKQSYQKGSRGEASKPYQRRKATKKEKAKGVSGHYFNEKGSLQFGTNRIEMPMNLKKGAVFRSAVAAISLSMSSESRRRVLNEAETNVQLSKVLGMDGKGQEEEIISKLNEAKTNLQLSRVLGMDCKGKEEEIISKLMELEERDIVKLKEREGNVN</sequence>